<dbReference type="PROSITE" id="PS50995">
    <property type="entry name" value="HTH_MARR_2"/>
    <property type="match status" value="1"/>
</dbReference>
<feature type="compositionally biased region" description="Low complexity" evidence="1">
    <location>
        <begin position="177"/>
        <end position="205"/>
    </location>
</feature>
<dbReference type="Gene3D" id="1.10.10.10">
    <property type="entry name" value="Winged helix-like DNA-binding domain superfamily/Winged helix DNA-binding domain"/>
    <property type="match status" value="1"/>
</dbReference>
<accession>A0A7W7VUY1</accession>
<evidence type="ECO:0000313" key="3">
    <source>
        <dbReference type="EMBL" id="MBB4923308.1"/>
    </source>
</evidence>
<evidence type="ECO:0000313" key="4">
    <source>
        <dbReference type="Proteomes" id="UP000540506"/>
    </source>
</evidence>
<sequence length="219" mass="22657">MTSLPTDRSDVGVPAPDGAAELADELSRAMKRIRHRTVHRLEPYGLTPGQGRALRVLAHAERCESPGRAMRLSELADRLNVAPRSATTVVDALEQGALVERVPDPADRRSVGLVLTVAGRAAVEQVAQVRHEVAEEYFSGADPADVAAMLRVLRAAEAAHDRLPARSAPPAAQPVRAAGSGPTPTGPSAAPGPSTPIGPSAPTGSAEPPADADARVTGH</sequence>
<dbReference type="InterPro" id="IPR000835">
    <property type="entry name" value="HTH_MarR-typ"/>
</dbReference>
<protein>
    <submittedName>
        <fullName evidence="3">DNA-binding MarR family transcriptional regulator</fullName>
    </submittedName>
</protein>
<dbReference type="GO" id="GO:0003677">
    <property type="term" value="F:DNA binding"/>
    <property type="evidence" value="ECO:0007669"/>
    <property type="project" value="UniProtKB-KW"/>
</dbReference>
<dbReference type="InterPro" id="IPR036388">
    <property type="entry name" value="WH-like_DNA-bd_sf"/>
</dbReference>
<comment type="caution">
    <text evidence="3">The sequence shown here is derived from an EMBL/GenBank/DDBJ whole genome shotgun (WGS) entry which is preliminary data.</text>
</comment>
<feature type="domain" description="HTH marR-type" evidence="2">
    <location>
        <begin position="19"/>
        <end position="158"/>
    </location>
</feature>
<dbReference type="PANTHER" id="PTHR33164">
    <property type="entry name" value="TRANSCRIPTIONAL REGULATOR, MARR FAMILY"/>
    <property type="match status" value="1"/>
</dbReference>
<dbReference type="InterPro" id="IPR036390">
    <property type="entry name" value="WH_DNA-bd_sf"/>
</dbReference>
<dbReference type="PANTHER" id="PTHR33164:SF103">
    <property type="entry name" value="REGULATORY PROTEIN MARR"/>
    <property type="match status" value="1"/>
</dbReference>
<dbReference type="GO" id="GO:0006950">
    <property type="term" value="P:response to stress"/>
    <property type="evidence" value="ECO:0007669"/>
    <property type="project" value="TreeGrafter"/>
</dbReference>
<dbReference type="Pfam" id="PF01047">
    <property type="entry name" value="MarR"/>
    <property type="match status" value="1"/>
</dbReference>
<dbReference type="AlphaFoldDB" id="A0A7W7VUY1"/>
<keyword evidence="4" id="KW-1185">Reference proteome</keyword>
<proteinExistence type="predicted"/>
<evidence type="ECO:0000256" key="1">
    <source>
        <dbReference type="SAM" id="MobiDB-lite"/>
    </source>
</evidence>
<dbReference type="SMART" id="SM00347">
    <property type="entry name" value="HTH_MARR"/>
    <property type="match status" value="1"/>
</dbReference>
<dbReference type="Proteomes" id="UP000540506">
    <property type="component" value="Unassembled WGS sequence"/>
</dbReference>
<organism evidence="3 4">
    <name type="scientific">Kitasatospora kifunensis</name>
    <name type="common">Streptomyces kifunensis</name>
    <dbReference type="NCBI Taxonomy" id="58351"/>
    <lineage>
        <taxon>Bacteria</taxon>
        <taxon>Bacillati</taxon>
        <taxon>Actinomycetota</taxon>
        <taxon>Actinomycetes</taxon>
        <taxon>Kitasatosporales</taxon>
        <taxon>Streptomycetaceae</taxon>
        <taxon>Kitasatospora</taxon>
    </lineage>
</organism>
<reference evidence="3 4" key="1">
    <citation type="submission" date="2020-08" db="EMBL/GenBank/DDBJ databases">
        <title>Sequencing the genomes of 1000 actinobacteria strains.</title>
        <authorList>
            <person name="Klenk H.-P."/>
        </authorList>
    </citation>
    <scope>NUCLEOTIDE SEQUENCE [LARGE SCALE GENOMIC DNA]</scope>
    <source>
        <strain evidence="3 4">DSM 41654</strain>
    </source>
</reference>
<gene>
    <name evidence="3" type="ORF">FHR34_002301</name>
</gene>
<dbReference type="InterPro" id="IPR039422">
    <property type="entry name" value="MarR/SlyA-like"/>
</dbReference>
<feature type="region of interest" description="Disordered" evidence="1">
    <location>
        <begin position="161"/>
        <end position="219"/>
    </location>
</feature>
<dbReference type="EMBL" id="JACHJV010000001">
    <property type="protein sequence ID" value="MBB4923308.1"/>
    <property type="molecule type" value="Genomic_DNA"/>
</dbReference>
<dbReference type="SUPFAM" id="SSF46785">
    <property type="entry name" value="Winged helix' DNA-binding domain"/>
    <property type="match status" value="1"/>
</dbReference>
<evidence type="ECO:0000259" key="2">
    <source>
        <dbReference type="PROSITE" id="PS50995"/>
    </source>
</evidence>
<name>A0A7W7VUY1_KITKI</name>
<dbReference type="GO" id="GO:0003700">
    <property type="term" value="F:DNA-binding transcription factor activity"/>
    <property type="evidence" value="ECO:0007669"/>
    <property type="project" value="InterPro"/>
</dbReference>
<keyword evidence="3" id="KW-0238">DNA-binding</keyword>